<accession>A0A2J7ZFV2</accession>
<dbReference type="GO" id="GO:0045505">
    <property type="term" value="F:dynein intermediate chain binding"/>
    <property type="evidence" value="ECO:0007669"/>
    <property type="project" value="InterPro"/>
</dbReference>
<sequence length="137" mass="15398">SLFEKDKLLFALVLASKLQMDEHKMAADELRFMLTGGVDMGDLPLPNPAAEWISDRMWGEVCRASALAAAGTWRDLAHHLAEHTAAWKHIYDSLEPHTEHLPEPWQSRLDPFQRIIVLRTIRAPVRACCLALASSTT</sequence>
<protein>
    <submittedName>
        <fullName evidence="1">Dynein heavy chain 12, axonemal</fullName>
    </submittedName>
</protein>
<dbReference type="GO" id="GO:0007018">
    <property type="term" value="P:microtubule-based movement"/>
    <property type="evidence" value="ECO:0007669"/>
    <property type="project" value="InterPro"/>
</dbReference>
<dbReference type="PANTHER" id="PTHR22878:SF70">
    <property type="entry name" value="DYNEIN HEAVY CHAIN 2, AXONEMAL"/>
    <property type="match status" value="1"/>
</dbReference>
<reference evidence="1 2" key="1">
    <citation type="journal article" date="2017" name="Mol. Biol. Evol.">
        <title>The 4-celled Tetrabaena socialis nuclear genome reveals the essential components for genetic control of cell number at the origin of multicellularity in the volvocine lineage.</title>
        <authorList>
            <person name="Featherston J."/>
            <person name="Arakaki Y."/>
            <person name="Hanschen E.R."/>
            <person name="Ferris P.J."/>
            <person name="Michod R.E."/>
            <person name="Olson B.J.S.C."/>
            <person name="Nozaki H."/>
            <person name="Durand P.M."/>
        </authorList>
    </citation>
    <scope>NUCLEOTIDE SEQUENCE [LARGE SCALE GENOMIC DNA]</scope>
    <source>
        <strain evidence="1 2">NIES-571</strain>
    </source>
</reference>
<comment type="caution">
    <text evidence="1">The sequence shown here is derived from an EMBL/GenBank/DDBJ whole genome shotgun (WGS) entry which is preliminary data.</text>
</comment>
<dbReference type="AlphaFoldDB" id="A0A2J7ZFV2"/>
<dbReference type="OrthoDB" id="6278762at2759"/>
<dbReference type="EMBL" id="PGGS01003907">
    <property type="protein sequence ID" value="PNG99152.1"/>
    <property type="molecule type" value="Genomic_DNA"/>
</dbReference>
<gene>
    <name evidence="1" type="ORF">TSOC_015075</name>
</gene>
<dbReference type="Proteomes" id="UP000236333">
    <property type="component" value="Unassembled WGS sequence"/>
</dbReference>
<dbReference type="InterPro" id="IPR026983">
    <property type="entry name" value="DHC"/>
</dbReference>
<evidence type="ECO:0000313" key="2">
    <source>
        <dbReference type="Proteomes" id="UP000236333"/>
    </source>
</evidence>
<evidence type="ECO:0000313" key="1">
    <source>
        <dbReference type="EMBL" id="PNG99152.1"/>
    </source>
</evidence>
<dbReference type="PANTHER" id="PTHR22878">
    <property type="entry name" value="DYNEIN HEAVY CHAIN 6, AXONEMAL-LIKE-RELATED"/>
    <property type="match status" value="1"/>
</dbReference>
<name>A0A2J7ZFV2_9CHLO</name>
<keyword evidence="2" id="KW-1185">Reference proteome</keyword>
<feature type="non-terminal residue" evidence="1">
    <location>
        <position position="1"/>
    </location>
</feature>
<dbReference type="GO" id="GO:0051959">
    <property type="term" value="F:dynein light intermediate chain binding"/>
    <property type="evidence" value="ECO:0007669"/>
    <property type="project" value="InterPro"/>
</dbReference>
<dbReference type="GO" id="GO:0030286">
    <property type="term" value="C:dynein complex"/>
    <property type="evidence" value="ECO:0007669"/>
    <property type="project" value="InterPro"/>
</dbReference>
<proteinExistence type="predicted"/>
<organism evidence="1 2">
    <name type="scientific">Tetrabaena socialis</name>
    <dbReference type="NCBI Taxonomy" id="47790"/>
    <lineage>
        <taxon>Eukaryota</taxon>
        <taxon>Viridiplantae</taxon>
        <taxon>Chlorophyta</taxon>
        <taxon>core chlorophytes</taxon>
        <taxon>Chlorophyceae</taxon>
        <taxon>CS clade</taxon>
        <taxon>Chlamydomonadales</taxon>
        <taxon>Tetrabaenaceae</taxon>
        <taxon>Tetrabaena</taxon>
    </lineage>
</organism>